<dbReference type="GO" id="GO:0009897">
    <property type="term" value="C:external side of plasma membrane"/>
    <property type="evidence" value="ECO:0007669"/>
    <property type="project" value="TreeGrafter"/>
</dbReference>
<dbReference type="GeneTree" id="ENSGT00940000156303"/>
<feature type="repeat" description="FG-GAP" evidence="9">
    <location>
        <begin position="34"/>
        <end position="92"/>
    </location>
</feature>
<gene>
    <name evidence="12" type="primary">ITGA2</name>
</gene>
<dbReference type="InterPro" id="IPR002035">
    <property type="entry name" value="VWF_A"/>
</dbReference>
<evidence type="ECO:0000256" key="8">
    <source>
        <dbReference type="ARBA" id="ARBA00023180"/>
    </source>
</evidence>
<reference evidence="12" key="3">
    <citation type="submission" date="2025-09" db="UniProtKB">
        <authorList>
            <consortium name="Ensembl"/>
        </authorList>
    </citation>
    <scope>IDENTIFICATION</scope>
</reference>
<organism evidence="12 13">
    <name type="scientific">Macaca fascicularis</name>
    <name type="common">Crab-eating macaque</name>
    <name type="synonym">Cynomolgus monkey</name>
    <dbReference type="NCBI Taxonomy" id="9541"/>
    <lineage>
        <taxon>Eukaryota</taxon>
        <taxon>Metazoa</taxon>
        <taxon>Chordata</taxon>
        <taxon>Craniata</taxon>
        <taxon>Vertebrata</taxon>
        <taxon>Euteleostomi</taxon>
        <taxon>Mammalia</taxon>
        <taxon>Eutheria</taxon>
        <taxon>Euarchontoglires</taxon>
        <taxon>Primates</taxon>
        <taxon>Haplorrhini</taxon>
        <taxon>Catarrhini</taxon>
        <taxon>Cercopithecidae</taxon>
        <taxon>Cercopithecinae</taxon>
        <taxon>Macaca</taxon>
    </lineage>
</organism>
<dbReference type="Gene3D" id="3.40.50.410">
    <property type="entry name" value="von Willebrand factor, type A domain"/>
    <property type="match status" value="1"/>
</dbReference>
<name>A0A7N9CQU5_MACFA</name>
<evidence type="ECO:0000313" key="12">
    <source>
        <dbReference type="Ensembl" id="ENSMFAP00000052391.1"/>
    </source>
</evidence>
<evidence type="ECO:0000256" key="6">
    <source>
        <dbReference type="ARBA" id="ARBA00023136"/>
    </source>
</evidence>
<dbReference type="InterPro" id="IPR028994">
    <property type="entry name" value="Integrin_alpha_N"/>
</dbReference>
<dbReference type="Pfam" id="PF00092">
    <property type="entry name" value="VWA"/>
    <property type="match status" value="1"/>
</dbReference>
<evidence type="ECO:0000256" key="2">
    <source>
        <dbReference type="ARBA" id="ARBA00008054"/>
    </source>
</evidence>
<dbReference type="InterPro" id="IPR036465">
    <property type="entry name" value="vWFA_dom_sf"/>
</dbReference>
<evidence type="ECO:0000256" key="10">
    <source>
        <dbReference type="SAM" id="SignalP"/>
    </source>
</evidence>
<dbReference type="InterPro" id="IPR013519">
    <property type="entry name" value="Int_alpha_beta-p"/>
</dbReference>
<dbReference type="PANTHER" id="PTHR23220:SF23">
    <property type="entry name" value="INTEGRIN ALPHA-2"/>
    <property type="match status" value="1"/>
</dbReference>
<evidence type="ECO:0000256" key="9">
    <source>
        <dbReference type="PROSITE-ProRule" id="PRU00803"/>
    </source>
</evidence>
<accession>A0A7N9CQU5</accession>
<keyword evidence="6" id="KW-0472">Membrane</keyword>
<reference evidence="12 13" key="1">
    <citation type="submission" date="2013-03" db="EMBL/GenBank/DDBJ databases">
        <authorList>
            <person name="Warren W."/>
            <person name="Wilson R.K."/>
        </authorList>
    </citation>
    <scope>NUCLEOTIDE SEQUENCE</scope>
</reference>
<evidence type="ECO:0000313" key="13">
    <source>
        <dbReference type="Proteomes" id="UP000233100"/>
    </source>
</evidence>
<comment type="subcellular location">
    <subcellularLocation>
        <location evidence="1">Membrane</location>
        <topology evidence="1">Single-pass type I membrane protein</topology>
    </subcellularLocation>
</comment>
<dbReference type="GO" id="GO:0008305">
    <property type="term" value="C:integrin complex"/>
    <property type="evidence" value="ECO:0007669"/>
    <property type="project" value="TreeGrafter"/>
</dbReference>
<sequence length="247" mass="26641">MGPGRTGSSPLPLLLVLALSQGILNCCLAYNVGLPEAKIFSGPSSEQFGYAVQQFINPKGNWLLVGSPWSGFPENRMGDVYKCPVDLSTATCEKLNLQTSTSIPNVTEMKTNMSLGLTLTRNMGTGGFLVGLIQYANNPRVVFNLNTYKTKEEMIVATSQTSQHGGDLTNTFGAIQYARKYAYSAASGGRRSATKVMVVVTDGESHDGSMLKAVIDQCNHDNILRFGIAVSGFSFDLSCSYWVNLPL</sequence>
<feature type="chain" id="PRO_5031068104" evidence="10">
    <location>
        <begin position="30"/>
        <end position="247"/>
    </location>
</feature>
<dbReference type="GO" id="GO:0033627">
    <property type="term" value="P:cell adhesion mediated by integrin"/>
    <property type="evidence" value="ECO:0007669"/>
    <property type="project" value="TreeGrafter"/>
</dbReference>
<evidence type="ECO:0000256" key="7">
    <source>
        <dbReference type="ARBA" id="ARBA00023170"/>
    </source>
</evidence>
<dbReference type="Proteomes" id="UP000233100">
    <property type="component" value="Chromosome 6"/>
</dbReference>
<dbReference type="FunFam" id="3.40.50.410:FF:000012">
    <property type="entry name" value="Integrin, alpha 10"/>
    <property type="match status" value="1"/>
</dbReference>
<dbReference type="SMART" id="SM00327">
    <property type="entry name" value="VWA"/>
    <property type="match status" value="1"/>
</dbReference>
<evidence type="ECO:0000256" key="1">
    <source>
        <dbReference type="ARBA" id="ARBA00004479"/>
    </source>
</evidence>
<dbReference type="SUPFAM" id="SSF69318">
    <property type="entry name" value="Integrin alpha N-terminal domain"/>
    <property type="match status" value="1"/>
</dbReference>
<dbReference type="PROSITE" id="PS51470">
    <property type="entry name" value="FG_GAP"/>
    <property type="match status" value="1"/>
</dbReference>
<keyword evidence="3" id="KW-0812">Transmembrane</keyword>
<reference evidence="12" key="2">
    <citation type="submission" date="2025-08" db="UniProtKB">
        <authorList>
            <consortium name="Ensembl"/>
        </authorList>
    </citation>
    <scope>IDENTIFICATION</scope>
</reference>
<evidence type="ECO:0000259" key="11">
    <source>
        <dbReference type="PROSITE" id="PS50234"/>
    </source>
</evidence>
<evidence type="ECO:0000256" key="4">
    <source>
        <dbReference type="ARBA" id="ARBA00022889"/>
    </source>
</evidence>
<keyword evidence="8" id="KW-0325">Glycoprotein</keyword>
<dbReference type="SUPFAM" id="SSF53300">
    <property type="entry name" value="vWA-like"/>
    <property type="match status" value="1"/>
</dbReference>
<dbReference type="Ensembl" id="ENSMFAT00000092995.1">
    <property type="protein sequence ID" value="ENSMFAP00000052391.1"/>
    <property type="gene ID" value="ENSMFAG00000031678.2"/>
</dbReference>
<dbReference type="GO" id="GO:0098609">
    <property type="term" value="P:cell-cell adhesion"/>
    <property type="evidence" value="ECO:0007669"/>
    <property type="project" value="TreeGrafter"/>
</dbReference>
<dbReference type="GO" id="GO:0007229">
    <property type="term" value="P:integrin-mediated signaling pathway"/>
    <property type="evidence" value="ECO:0007669"/>
    <property type="project" value="UniProtKB-KW"/>
</dbReference>
<feature type="signal peptide" evidence="10">
    <location>
        <begin position="1"/>
        <end position="29"/>
    </location>
</feature>
<proteinExistence type="inferred from homology"/>
<dbReference type="PROSITE" id="PS50234">
    <property type="entry name" value="VWFA"/>
    <property type="match status" value="1"/>
</dbReference>
<evidence type="ECO:0000256" key="3">
    <source>
        <dbReference type="ARBA" id="ARBA00022692"/>
    </source>
</evidence>
<evidence type="ECO:0000256" key="5">
    <source>
        <dbReference type="ARBA" id="ARBA00023037"/>
    </source>
</evidence>
<dbReference type="Bgee" id="ENSMFAG00000031678">
    <property type="expression patterns" value="Expressed in lung and 13 other cell types or tissues"/>
</dbReference>
<keyword evidence="13" id="KW-1185">Reference proteome</keyword>
<dbReference type="GO" id="GO:0005178">
    <property type="term" value="F:integrin binding"/>
    <property type="evidence" value="ECO:0007669"/>
    <property type="project" value="TreeGrafter"/>
</dbReference>
<dbReference type="PANTHER" id="PTHR23220">
    <property type="entry name" value="INTEGRIN ALPHA"/>
    <property type="match status" value="1"/>
</dbReference>
<keyword evidence="5" id="KW-0401">Integrin</keyword>
<dbReference type="SMART" id="SM00191">
    <property type="entry name" value="Int_alpha"/>
    <property type="match status" value="1"/>
</dbReference>
<keyword evidence="4" id="KW-0130">Cell adhesion</keyword>
<feature type="domain" description="VWFA" evidence="11">
    <location>
        <begin position="85"/>
        <end position="231"/>
    </location>
</feature>
<dbReference type="AlphaFoldDB" id="A0A7N9CQU5"/>
<protein>
    <submittedName>
        <fullName evidence="12">Integrin subunit alpha 2</fullName>
    </submittedName>
</protein>
<keyword evidence="10" id="KW-0732">Signal</keyword>
<keyword evidence="7" id="KW-0675">Receptor</keyword>
<comment type="similarity">
    <text evidence="2">Belongs to the integrin alpha chain family.</text>
</comment>
<dbReference type="GO" id="GO:0007160">
    <property type="term" value="P:cell-matrix adhesion"/>
    <property type="evidence" value="ECO:0007669"/>
    <property type="project" value="TreeGrafter"/>
</dbReference>